<dbReference type="PATRIC" id="fig|1307436.3.peg.1844"/>
<dbReference type="Gene3D" id="3.90.220.20">
    <property type="entry name" value="DNA methylase specificity domains"/>
    <property type="match status" value="2"/>
</dbReference>
<dbReference type="GO" id="GO:0003677">
    <property type="term" value="F:DNA binding"/>
    <property type="evidence" value="ECO:0007669"/>
    <property type="project" value="UniProtKB-KW"/>
</dbReference>
<gene>
    <name evidence="6" type="ORF">PBF_08688</name>
</gene>
<dbReference type="RefSeq" id="WP_035329296.1">
    <property type="nucleotide sequence ID" value="NZ_APVL01000005.1"/>
</dbReference>
<dbReference type="AlphaFoldDB" id="W7L8U8"/>
<dbReference type="CDD" id="cd17517">
    <property type="entry name" value="RMtype1_S_EcoKI_StySPI-TRD2-CR2_like"/>
    <property type="match status" value="1"/>
</dbReference>
<name>W7L8U8_CYTFI</name>
<keyword evidence="3" id="KW-0238">DNA-binding</keyword>
<comment type="similarity">
    <text evidence="1">Belongs to the type-I restriction system S methylase family.</text>
</comment>
<sequence length="462" mass="53223">MSKKKQTFEELLEEAIVQENDYPYEIPENWVWTKMGTVFYEVRNGTTLTQNKLGEGFPVTRIESVQNNLIERNRLGYISNEKLKEKDFYEQGDIVFSHINSYEHVGKTALIQSENLPMVHGMNLLRLRTNKTLFNPEYLQLFMQTHMFRMSVRDRVNRAVNQVSINQKMLNEVLIPCMPVSEQTKIVNQVSELQLKIDEAKHLIEQVKETFEHRRAAILDMAFSGELSEIVYNERNSLWNIVNLGSLILSGPQNGLYKPQTAYGEGNLIVRIDNFYNGNINDWATLKRLRLDAKEVSLYGLEEGDILVNRVNSIQYLGKSALVRNLPEDCVFESNVMRFKVNNDLIDNEYLILYLNSHAGLRELRKNAKHAVNQASINQTDVKNTIVPLPSLAEQKLIVEIVSKLTLKEKHALTFIKEQLNQIKILKQAILSKAFRGELGTNDPSEESAIELIKEILKEQVK</sequence>
<dbReference type="PANTHER" id="PTHR43140">
    <property type="entry name" value="TYPE-1 RESTRICTION ENZYME ECOKI SPECIFICITY PROTEIN"/>
    <property type="match status" value="1"/>
</dbReference>
<dbReference type="GO" id="GO:0009307">
    <property type="term" value="P:DNA restriction-modification system"/>
    <property type="evidence" value="ECO:0007669"/>
    <property type="project" value="UniProtKB-KW"/>
</dbReference>
<proteinExistence type="inferred from homology"/>
<keyword evidence="2" id="KW-0680">Restriction system</keyword>
<evidence type="ECO:0000256" key="1">
    <source>
        <dbReference type="ARBA" id="ARBA00010923"/>
    </source>
</evidence>
<evidence type="ECO:0000313" key="7">
    <source>
        <dbReference type="Proteomes" id="UP000019270"/>
    </source>
</evidence>
<dbReference type="InterPro" id="IPR000055">
    <property type="entry name" value="Restrct_endonuc_typeI_TRD"/>
</dbReference>
<reference evidence="7" key="1">
    <citation type="submission" date="2013-03" db="EMBL/GenBank/DDBJ databases">
        <title>Draft genome sequence of Bacillus firmus DS1.</title>
        <authorList>
            <person name="Peng D."/>
            <person name="Zhu L."/>
            <person name="Sun M."/>
        </authorList>
    </citation>
    <scope>NUCLEOTIDE SEQUENCE [LARGE SCALE GENOMIC DNA]</scope>
    <source>
        <strain evidence="7">DS1</strain>
    </source>
</reference>
<feature type="domain" description="Type I restriction modification DNA specificity" evidence="5">
    <location>
        <begin position="269"/>
        <end position="407"/>
    </location>
</feature>
<dbReference type="SUPFAM" id="SSF116734">
    <property type="entry name" value="DNA methylase specificity domain"/>
    <property type="match status" value="2"/>
</dbReference>
<reference evidence="6 7" key="2">
    <citation type="journal article" date="2016" name="Sci. Rep.">
        <title>A novel serine protease, Sep1, from Bacillus firmus DS-1 has nematicidal activity and degrades multiple intestinal-associated nematode proteins.</title>
        <authorList>
            <person name="Geng C."/>
            <person name="Nie X."/>
            <person name="Tang Z."/>
            <person name="Zhang Y."/>
            <person name="Lin J."/>
            <person name="Sun M."/>
            <person name="Peng D."/>
        </authorList>
    </citation>
    <scope>NUCLEOTIDE SEQUENCE [LARGE SCALE GENOMIC DNA]</scope>
    <source>
        <strain evidence="6 7">DS1</strain>
    </source>
</reference>
<comment type="subunit">
    <text evidence="4">The methyltransferase is composed of M and S polypeptides.</text>
</comment>
<organism evidence="6 7">
    <name type="scientific">Cytobacillus firmus DS1</name>
    <dbReference type="NCBI Taxonomy" id="1307436"/>
    <lineage>
        <taxon>Bacteria</taxon>
        <taxon>Bacillati</taxon>
        <taxon>Bacillota</taxon>
        <taxon>Bacilli</taxon>
        <taxon>Bacillales</taxon>
        <taxon>Bacillaceae</taxon>
        <taxon>Cytobacillus</taxon>
    </lineage>
</organism>
<evidence type="ECO:0000256" key="4">
    <source>
        <dbReference type="ARBA" id="ARBA00038652"/>
    </source>
</evidence>
<evidence type="ECO:0000259" key="5">
    <source>
        <dbReference type="Pfam" id="PF01420"/>
    </source>
</evidence>
<dbReference type="PANTHER" id="PTHR43140:SF1">
    <property type="entry name" value="TYPE I RESTRICTION ENZYME ECOKI SPECIFICITY SUBUNIT"/>
    <property type="match status" value="1"/>
</dbReference>
<evidence type="ECO:0000256" key="2">
    <source>
        <dbReference type="ARBA" id="ARBA00022747"/>
    </source>
</evidence>
<comment type="caution">
    <text evidence="6">The sequence shown here is derived from an EMBL/GenBank/DDBJ whole genome shotgun (WGS) entry which is preliminary data.</text>
</comment>
<accession>W7L8U8</accession>
<dbReference type="InterPro" id="IPR044946">
    <property type="entry name" value="Restrct_endonuc_typeI_TRD_sf"/>
</dbReference>
<dbReference type="EMBL" id="APVL01000005">
    <property type="protein sequence ID" value="EWG11616.1"/>
    <property type="molecule type" value="Genomic_DNA"/>
</dbReference>
<dbReference type="CDD" id="cd17522">
    <property type="entry name" value="RMtype1_S_MjaORF1531P-TRD1-CR1_like"/>
    <property type="match status" value="1"/>
</dbReference>
<evidence type="ECO:0000313" key="6">
    <source>
        <dbReference type="EMBL" id="EWG11616.1"/>
    </source>
</evidence>
<dbReference type="InterPro" id="IPR051212">
    <property type="entry name" value="Type-I_RE_S_subunit"/>
</dbReference>
<dbReference type="Proteomes" id="UP000019270">
    <property type="component" value="Unassembled WGS sequence"/>
</dbReference>
<dbReference type="eggNOG" id="COG0732">
    <property type="taxonomic scope" value="Bacteria"/>
</dbReference>
<dbReference type="Pfam" id="PF01420">
    <property type="entry name" value="Methylase_S"/>
    <property type="match status" value="2"/>
</dbReference>
<feature type="domain" description="Type I restriction modification DNA specificity" evidence="5">
    <location>
        <begin position="27"/>
        <end position="208"/>
    </location>
</feature>
<protein>
    <submittedName>
        <fullName evidence="6">Restriction modification system DNA specificity domain-containing protein</fullName>
    </submittedName>
</protein>
<evidence type="ECO:0000256" key="3">
    <source>
        <dbReference type="ARBA" id="ARBA00023125"/>
    </source>
</evidence>
<dbReference type="OrthoDB" id="9811611at2"/>